<name>A0A0C5BFQ7_9MICO</name>
<evidence type="ECO:0000313" key="2">
    <source>
        <dbReference type="Proteomes" id="UP000052979"/>
    </source>
</evidence>
<accession>A0A0C5BFQ7</accession>
<proteinExistence type="predicted"/>
<dbReference type="Proteomes" id="UP000052979">
    <property type="component" value="Unassembled WGS sequence"/>
</dbReference>
<dbReference type="PATRIC" id="fig|145458.7.peg.2339"/>
<reference evidence="1 2" key="1">
    <citation type="submission" date="2015-04" db="EMBL/GenBank/DDBJ databases">
        <title>Draft genome sequence of Rathayibacter toxicus strain FH-142 (AKA 70134 or CS 32), a Western Australian isolate.</title>
        <authorList>
            <consortium name="Consortium for Microbial Forensics and Genomics (microFORGE)"/>
            <person name="Knight B.M."/>
            <person name="Roberts D.P."/>
            <person name="Lin D."/>
            <person name="Hari K."/>
            <person name="Fletcher J."/>
            <person name="Melcher U."/>
            <person name="Blagden T."/>
            <person name="Luster D.G."/>
            <person name="Sechler A.J."/>
            <person name="Schneider W.L."/>
            <person name="Winegar R.A."/>
        </authorList>
    </citation>
    <scope>NUCLEOTIDE SEQUENCE [LARGE SCALE GENOMIC DNA]</scope>
    <source>
        <strain evidence="1 2">FH142</strain>
    </source>
</reference>
<dbReference type="EMBL" id="LBFI01000012">
    <property type="protein sequence ID" value="KKM46791.1"/>
    <property type="molecule type" value="Genomic_DNA"/>
</dbReference>
<protein>
    <submittedName>
        <fullName evidence="1">Uncharacterized protein</fullName>
    </submittedName>
</protein>
<gene>
    <name evidence="1" type="ORF">VT73_01935</name>
</gene>
<sequence length="64" mass="6992">MFHGNAVVFEECVRSGPGPGSGLFLLVGEDLRVIGMSVVTHFDTGGFRCLSSRHTDHNLPRNYT</sequence>
<keyword evidence="2" id="KW-1185">Reference proteome</keyword>
<organism evidence="1 2">
    <name type="scientific">Rathayibacter toxicus</name>
    <dbReference type="NCBI Taxonomy" id="145458"/>
    <lineage>
        <taxon>Bacteria</taxon>
        <taxon>Bacillati</taxon>
        <taxon>Actinomycetota</taxon>
        <taxon>Actinomycetes</taxon>
        <taxon>Micrococcales</taxon>
        <taxon>Microbacteriaceae</taxon>
        <taxon>Rathayibacter</taxon>
    </lineage>
</organism>
<dbReference type="KEGG" id="rtx:TI83_10295"/>
<comment type="caution">
    <text evidence="1">The sequence shown here is derived from an EMBL/GenBank/DDBJ whole genome shotgun (WGS) entry which is preliminary data.</text>
</comment>
<dbReference type="AlphaFoldDB" id="A0A0C5BFQ7"/>
<dbReference type="KEGG" id="rtc:APU90_06770"/>
<evidence type="ECO:0000313" key="1">
    <source>
        <dbReference type="EMBL" id="KKM46791.1"/>
    </source>
</evidence>